<reference evidence="9" key="1">
    <citation type="submission" date="2020-05" db="EMBL/GenBank/DDBJ databases">
        <authorList>
            <person name="Chiriac C."/>
            <person name="Salcher M."/>
            <person name="Ghai R."/>
            <person name="Kavagutti S V."/>
        </authorList>
    </citation>
    <scope>NUCLEOTIDE SEQUENCE</scope>
</reference>
<dbReference type="AlphaFoldDB" id="A0A6J7FJC6"/>
<evidence type="ECO:0000256" key="1">
    <source>
        <dbReference type="ARBA" id="ARBA00000757"/>
    </source>
</evidence>
<dbReference type="Gene3D" id="1.10.441.10">
    <property type="entry name" value="Phosphomannose Isomerase, domain 2"/>
    <property type="match status" value="1"/>
</dbReference>
<keyword evidence="6" id="KW-0862">Zinc</keyword>
<dbReference type="EMBL" id="CAFBLP010000113">
    <property type="protein sequence ID" value="CAB4891743.1"/>
    <property type="molecule type" value="Genomic_DNA"/>
</dbReference>
<gene>
    <name evidence="9" type="ORF">UFOPK3376_02895</name>
</gene>
<dbReference type="GO" id="GO:0004476">
    <property type="term" value="F:mannose-6-phosphate isomerase activity"/>
    <property type="evidence" value="ECO:0007669"/>
    <property type="project" value="UniProtKB-EC"/>
</dbReference>
<evidence type="ECO:0000256" key="2">
    <source>
        <dbReference type="ARBA" id="ARBA00001947"/>
    </source>
</evidence>
<dbReference type="PANTHER" id="PTHR10309">
    <property type="entry name" value="MANNOSE-6-PHOSPHATE ISOMERASE"/>
    <property type="match status" value="1"/>
</dbReference>
<evidence type="ECO:0000256" key="4">
    <source>
        <dbReference type="ARBA" id="ARBA00011956"/>
    </source>
</evidence>
<dbReference type="GO" id="GO:0005975">
    <property type="term" value="P:carbohydrate metabolic process"/>
    <property type="evidence" value="ECO:0007669"/>
    <property type="project" value="InterPro"/>
</dbReference>
<comment type="cofactor">
    <cofactor evidence="2">
        <name>Zn(2+)</name>
        <dbReference type="ChEBI" id="CHEBI:29105"/>
    </cofactor>
</comment>
<dbReference type="GO" id="GO:0008270">
    <property type="term" value="F:zinc ion binding"/>
    <property type="evidence" value="ECO:0007669"/>
    <property type="project" value="InterPro"/>
</dbReference>
<dbReference type="EC" id="5.3.1.8" evidence="4"/>
<dbReference type="Pfam" id="PF20511">
    <property type="entry name" value="PMI_typeI_cat"/>
    <property type="match status" value="1"/>
</dbReference>
<evidence type="ECO:0000256" key="5">
    <source>
        <dbReference type="ARBA" id="ARBA00022723"/>
    </source>
</evidence>
<dbReference type="GO" id="GO:0005829">
    <property type="term" value="C:cytosol"/>
    <property type="evidence" value="ECO:0007669"/>
    <property type="project" value="TreeGrafter"/>
</dbReference>
<dbReference type="Gene3D" id="2.60.120.10">
    <property type="entry name" value="Jelly Rolls"/>
    <property type="match status" value="2"/>
</dbReference>
<sequence length="350" mass="37455">MQLVEGVIQHYAWGDLHEIPRLLGHEPDGRPQAELWFGTHPGGPARLADGRPLEAAAGQLPYLVKILAAAAPLSLQVHPSSAQAMQGFVRENDTGVALDSPQRTYRDPFHKPELLYALTHFEALCGVAPLHLTDRLLEELGPAAAPMRAELGHGGIDAVIALLLHDRPSLAPLLNAAAHHPDPRCRWLNRLSQLHPGDPAAAIALLLNYVALEPGEAIYLGAGNLHAYLGGVGIEVMASSDNVVRCGLTSKFVDVDEVLRVLDATPLDDPLVHPQANADGGMVYPVPTADFRLTHYEIDGSVSFRANGPELLVCIRGETMELTRGQCALATDGEQVELIGTATVCRIGGH</sequence>
<organism evidence="9">
    <name type="scientific">freshwater metagenome</name>
    <dbReference type="NCBI Taxonomy" id="449393"/>
    <lineage>
        <taxon>unclassified sequences</taxon>
        <taxon>metagenomes</taxon>
        <taxon>ecological metagenomes</taxon>
    </lineage>
</organism>
<dbReference type="InterPro" id="IPR046457">
    <property type="entry name" value="PMI_typeI_cat"/>
</dbReference>
<keyword evidence="5" id="KW-0479">Metal-binding</keyword>
<dbReference type="CDD" id="cd07011">
    <property type="entry name" value="cupin_PMI_type_I_N"/>
    <property type="match status" value="1"/>
</dbReference>
<comment type="catalytic activity">
    <reaction evidence="1">
        <text>D-mannose 6-phosphate = D-fructose 6-phosphate</text>
        <dbReference type="Rhea" id="RHEA:12356"/>
        <dbReference type="ChEBI" id="CHEBI:58735"/>
        <dbReference type="ChEBI" id="CHEBI:61527"/>
        <dbReference type="EC" id="5.3.1.8"/>
    </reaction>
</comment>
<dbReference type="InterPro" id="IPR011051">
    <property type="entry name" value="RmlC_Cupin_sf"/>
</dbReference>
<dbReference type="PIRSF" id="PIRSF001480">
    <property type="entry name" value="Mannose-6-phosphate_isomerase"/>
    <property type="match status" value="1"/>
</dbReference>
<evidence type="ECO:0000259" key="8">
    <source>
        <dbReference type="Pfam" id="PF20511"/>
    </source>
</evidence>
<dbReference type="GO" id="GO:0009298">
    <property type="term" value="P:GDP-mannose biosynthetic process"/>
    <property type="evidence" value="ECO:0007669"/>
    <property type="project" value="InterPro"/>
</dbReference>
<proteinExistence type="inferred from homology"/>
<dbReference type="InterPro" id="IPR014710">
    <property type="entry name" value="RmlC-like_jellyroll"/>
</dbReference>
<accession>A0A6J7FJC6</accession>
<dbReference type="PANTHER" id="PTHR10309:SF0">
    <property type="entry name" value="MANNOSE-6-PHOSPHATE ISOMERASE"/>
    <property type="match status" value="1"/>
</dbReference>
<keyword evidence="7" id="KW-0413">Isomerase</keyword>
<evidence type="ECO:0000256" key="3">
    <source>
        <dbReference type="ARBA" id="ARBA00010772"/>
    </source>
</evidence>
<evidence type="ECO:0000256" key="6">
    <source>
        <dbReference type="ARBA" id="ARBA00022833"/>
    </source>
</evidence>
<comment type="similarity">
    <text evidence="3">Belongs to the mannose-6-phosphate isomerase type 1 family.</text>
</comment>
<evidence type="ECO:0000313" key="9">
    <source>
        <dbReference type="EMBL" id="CAB4891743.1"/>
    </source>
</evidence>
<dbReference type="NCBIfam" id="TIGR00218">
    <property type="entry name" value="manA"/>
    <property type="match status" value="1"/>
</dbReference>
<protein>
    <recommendedName>
        <fullName evidence="4">mannose-6-phosphate isomerase</fullName>
        <ecNumber evidence="4">5.3.1.8</ecNumber>
    </recommendedName>
</protein>
<dbReference type="PRINTS" id="PR00714">
    <property type="entry name" value="MAN6PISMRASE"/>
</dbReference>
<dbReference type="InterPro" id="IPR016305">
    <property type="entry name" value="Mannose-6-P_Isomerase"/>
</dbReference>
<dbReference type="SUPFAM" id="SSF51182">
    <property type="entry name" value="RmlC-like cupins"/>
    <property type="match status" value="1"/>
</dbReference>
<dbReference type="InterPro" id="IPR001250">
    <property type="entry name" value="Man6P_Isoase-1"/>
</dbReference>
<evidence type="ECO:0000256" key="7">
    <source>
        <dbReference type="ARBA" id="ARBA00023235"/>
    </source>
</evidence>
<name>A0A6J7FJC6_9ZZZZ</name>
<feature type="domain" description="Phosphomannose isomerase type I catalytic" evidence="8">
    <location>
        <begin position="56"/>
        <end position="128"/>
    </location>
</feature>